<name>A0ABX1NF07_9RHOO</name>
<proteinExistence type="inferred from homology"/>
<dbReference type="Proteomes" id="UP000634522">
    <property type="component" value="Unassembled WGS sequence"/>
</dbReference>
<dbReference type="Pfam" id="PF03975">
    <property type="entry name" value="CheD"/>
    <property type="match status" value="1"/>
</dbReference>
<sequence>MADPRELERTARTIGPGGWAVESERPIATLLGSCVAVCLWDTGSRIGGMNHFMLPRSDGRHARPDIDTLLCGDFAMETLLNGMLGRGGRRSRLQAKVFGGGAVVAGLTHVHIGEQNATFARDWLTRENIPLVASDLLGRWSRKVVFDPCTGDAFCRRGEEVTSSLIHAEQRYERTLQKPRQTNIELF</sequence>
<comment type="caution">
    <text evidence="4">The sequence shown here is derived from an EMBL/GenBank/DDBJ whole genome shotgun (WGS) entry which is preliminary data.</text>
</comment>
<evidence type="ECO:0000256" key="1">
    <source>
        <dbReference type="ARBA" id="ARBA00022500"/>
    </source>
</evidence>
<evidence type="ECO:0000313" key="5">
    <source>
        <dbReference type="Proteomes" id="UP000634522"/>
    </source>
</evidence>
<dbReference type="SUPFAM" id="SSF64438">
    <property type="entry name" value="CNF1/YfiH-like putative cysteine hydrolases"/>
    <property type="match status" value="1"/>
</dbReference>
<keyword evidence="5" id="KW-1185">Reference proteome</keyword>
<dbReference type="Gene3D" id="3.30.1330.200">
    <property type="match status" value="1"/>
</dbReference>
<evidence type="ECO:0000313" key="4">
    <source>
        <dbReference type="EMBL" id="NMF97862.1"/>
    </source>
</evidence>
<keyword evidence="2 3" id="KW-0378">Hydrolase</keyword>
<reference evidence="4 5" key="1">
    <citation type="submission" date="2019-12" db="EMBL/GenBank/DDBJ databases">
        <title>Comparative genomics gives insights into the taxonomy of the Azoarcus-Aromatoleum group and reveals separate origins of nif in the plant-associated Azoarcus and non-plant-associated Aromatoleum sub-groups.</title>
        <authorList>
            <person name="Lafos M."/>
            <person name="Maluk M."/>
            <person name="Batista M."/>
            <person name="Junghare M."/>
            <person name="Carmona M."/>
            <person name="Faoro H."/>
            <person name="Cruz L.M."/>
            <person name="Battistoni F."/>
            <person name="De Souza E."/>
            <person name="Pedrosa F."/>
            <person name="Chen W.-M."/>
            <person name="Poole P.S."/>
            <person name="Dixon R.A."/>
            <person name="James E.K."/>
        </authorList>
    </citation>
    <scope>NUCLEOTIDE SEQUENCE [LARGE SCALE GENOMIC DNA]</scope>
    <source>
        <strain evidence="4 5">T</strain>
    </source>
</reference>
<comment type="similarity">
    <text evidence="3">Belongs to the CheD family.</text>
</comment>
<dbReference type="InterPro" id="IPR005659">
    <property type="entry name" value="Chemorcpt_Glu_NH3ase_CheD"/>
</dbReference>
<dbReference type="HAMAP" id="MF_01440">
    <property type="entry name" value="CheD"/>
    <property type="match status" value="1"/>
</dbReference>
<organism evidence="4 5">
    <name type="scientific">Aromatoleum toluolicum</name>
    <dbReference type="NCBI Taxonomy" id="90060"/>
    <lineage>
        <taxon>Bacteria</taxon>
        <taxon>Pseudomonadati</taxon>
        <taxon>Pseudomonadota</taxon>
        <taxon>Betaproteobacteria</taxon>
        <taxon>Rhodocyclales</taxon>
        <taxon>Rhodocyclaceae</taxon>
        <taxon>Aromatoleum</taxon>
    </lineage>
</organism>
<comment type="function">
    <text evidence="3">Probably deamidates glutamine residues to glutamate on methyl-accepting chemotaxis receptors (MCPs), playing an important role in chemotaxis.</text>
</comment>
<dbReference type="RefSeq" id="WP_169140308.1">
    <property type="nucleotide sequence ID" value="NZ_WTVS01000019.1"/>
</dbReference>
<protein>
    <recommendedName>
        <fullName evidence="3">Probable chemoreceptor glutamine deamidase CheD</fullName>
        <ecNumber evidence="3">3.5.1.44</ecNumber>
    </recommendedName>
</protein>
<dbReference type="EMBL" id="WTVS01000019">
    <property type="protein sequence ID" value="NMF97862.1"/>
    <property type="molecule type" value="Genomic_DNA"/>
</dbReference>
<dbReference type="EC" id="3.5.1.44" evidence="3"/>
<keyword evidence="1 3" id="KW-0145">Chemotaxis</keyword>
<dbReference type="InterPro" id="IPR038592">
    <property type="entry name" value="CheD-like_sf"/>
</dbReference>
<dbReference type="CDD" id="cd16352">
    <property type="entry name" value="CheD"/>
    <property type="match status" value="1"/>
</dbReference>
<evidence type="ECO:0000256" key="2">
    <source>
        <dbReference type="ARBA" id="ARBA00022801"/>
    </source>
</evidence>
<accession>A0ABX1NF07</accession>
<comment type="catalytic activity">
    <reaction evidence="3">
        <text>L-glutaminyl-[protein] + H2O = L-glutamyl-[protein] + NH4(+)</text>
        <dbReference type="Rhea" id="RHEA:16441"/>
        <dbReference type="Rhea" id="RHEA-COMP:10207"/>
        <dbReference type="Rhea" id="RHEA-COMP:10208"/>
        <dbReference type="ChEBI" id="CHEBI:15377"/>
        <dbReference type="ChEBI" id="CHEBI:28938"/>
        <dbReference type="ChEBI" id="CHEBI:29973"/>
        <dbReference type="ChEBI" id="CHEBI:30011"/>
        <dbReference type="EC" id="3.5.1.44"/>
    </reaction>
</comment>
<dbReference type="PANTHER" id="PTHR35147:SF2">
    <property type="entry name" value="CHEMORECEPTOR GLUTAMINE DEAMIDASE CHED-RELATED"/>
    <property type="match status" value="1"/>
</dbReference>
<gene>
    <name evidence="3" type="primary">cheD</name>
    <name evidence="4" type="ORF">GPA27_10730</name>
</gene>
<dbReference type="InterPro" id="IPR011324">
    <property type="entry name" value="Cytotoxic_necrot_fac-like_cat"/>
</dbReference>
<dbReference type="PANTHER" id="PTHR35147">
    <property type="entry name" value="CHEMORECEPTOR GLUTAMINE DEAMIDASE CHED-RELATED"/>
    <property type="match status" value="1"/>
</dbReference>
<evidence type="ECO:0000256" key="3">
    <source>
        <dbReference type="HAMAP-Rule" id="MF_01440"/>
    </source>
</evidence>